<dbReference type="GO" id="GO:0000270">
    <property type="term" value="P:peptidoglycan metabolic process"/>
    <property type="evidence" value="ECO:0007669"/>
    <property type="project" value="TreeGrafter"/>
</dbReference>
<dbReference type="Proteomes" id="UP000193307">
    <property type="component" value="Unassembled WGS sequence"/>
</dbReference>
<organism evidence="4 5">
    <name type="scientific">Pacificibacter marinus</name>
    <dbReference type="NCBI Taxonomy" id="658057"/>
    <lineage>
        <taxon>Bacteria</taxon>
        <taxon>Pseudomonadati</taxon>
        <taxon>Pseudomonadota</taxon>
        <taxon>Alphaproteobacteria</taxon>
        <taxon>Rhodobacterales</taxon>
        <taxon>Roseobacteraceae</taxon>
        <taxon>Pacificibacter</taxon>
    </lineage>
</organism>
<name>A0A1Y5SII2_9RHOB</name>
<feature type="signal peptide" evidence="3">
    <location>
        <begin position="1"/>
        <end position="32"/>
    </location>
</feature>
<accession>A0A1Y5SII2</accession>
<dbReference type="PANTHER" id="PTHR30023">
    <property type="entry name" value="D-ALANYL-D-ALANINE CARBOXYPEPTIDASE"/>
    <property type="match status" value="1"/>
</dbReference>
<protein>
    <submittedName>
        <fullName evidence="4">D-alanyl-D-alanine carboxypeptidase</fullName>
        <ecNumber evidence="4">3.4.16.4</ecNumber>
    </submittedName>
</protein>
<proteinExistence type="inferred from homology"/>
<comment type="similarity">
    <text evidence="1">Belongs to the peptidase S13 family.</text>
</comment>
<dbReference type="STRING" id="658057.SAMN04488032_103181"/>
<dbReference type="AlphaFoldDB" id="A0A1Y5SII2"/>
<dbReference type="OrthoDB" id="5372081at2"/>
<dbReference type="Pfam" id="PF02113">
    <property type="entry name" value="Peptidase_S13"/>
    <property type="match status" value="1"/>
</dbReference>
<evidence type="ECO:0000313" key="5">
    <source>
        <dbReference type="Proteomes" id="UP000193307"/>
    </source>
</evidence>
<dbReference type="RefSeq" id="WP_085848751.1">
    <property type="nucleotide sequence ID" value="NZ_FNZV01000003.1"/>
</dbReference>
<evidence type="ECO:0000256" key="3">
    <source>
        <dbReference type="SAM" id="SignalP"/>
    </source>
</evidence>
<sequence>MLNKNHTRSTTVLTRRTALGLMFGGVAGAAMAQTVPSVDRSPFPKARPEGLHKRAVPSGADLVAQAGVSGAVSYAVATLHGETAGEILETRGPVLRMPPASVAKVTTSIYALEHLGPDFTFQTKVIAAGPVVDGKIVGDLILQGSGDPTLDTDMLGDLAGQLAAQGVTGITGGFYVDGTALPRIEIIDNEQTEYAGYNPTITGLNVNYNRVHFEWKKQGDGFALKMDARAKRFAPDVKIASMTIADRGLPVFDHVAGQGRDDWSVARSALGNGGARWLPVRLPVLYAGEVFAAVAQAQGVLLPKAQPIVARGDSAVPLTEIARHDSAALTDLVRDMLKYSTNLTAEILGLAASRARGLDPKDLKSSAQAMSTWAQTRLGTRHLAFVDHSGLGGASLVSTTDMVRLLSASGVEALIGPLLKPIAPRDDAYEVIKTPSFGIDAKTGTLDFVSTLAGYITAPDGTRLAFASFAADVPARVQAKALGLEVPRGARTFNARAKRLHQALIARWAVVYGS</sequence>
<keyword evidence="2 4" id="KW-0378">Hydrolase</keyword>
<dbReference type="PRINTS" id="PR00922">
    <property type="entry name" value="DADACBPTASE3"/>
</dbReference>
<evidence type="ECO:0000256" key="2">
    <source>
        <dbReference type="ARBA" id="ARBA00022801"/>
    </source>
</evidence>
<dbReference type="NCBIfam" id="TIGR00666">
    <property type="entry name" value="PBP4"/>
    <property type="match status" value="1"/>
</dbReference>
<dbReference type="InterPro" id="IPR012338">
    <property type="entry name" value="Beta-lactam/transpept-like"/>
</dbReference>
<dbReference type="Gene3D" id="3.50.80.20">
    <property type="entry name" value="D-Ala-D-Ala carboxypeptidase C, peptidase S13"/>
    <property type="match status" value="1"/>
</dbReference>
<dbReference type="InterPro" id="IPR000667">
    <property type="entry name" value="Peptidase_S13"/>
</dbReference>
<feature type="chain" id="PRO_5010995340" evidence="3">
    <location>
        <begin position="33"/>
        <end position="514"/>
    </location>
</feature>
<dbReference type="PANTHER" id="PTHR30023:SF0">
    <property type="entry name" value="PENICILLIN-SENSITIVE CARBOXYPEPTIDASE A"/>
    <property type="match status" value="1"/>
</dbReference>
<evidence type="ECO:0000256" key="1">
    <source>
        <dbReference type="ARBA" id="ARBA00006096"/>
    </source>
</evidence>
<dbReference type="SUPFAM" id="SSF56601">
    <property type="entry name" value="beta-lactamase/transpeptidase-like"/>
    <property type="match status" value="1"/>
</dbReference>
<reference evidence="4 5" key="1">
    <citation type="submission" date="2017-03" db="EMBL/GenBank/DDBJ databases">
        <authorList>
            <person name="Afonso C.L."/>
            <person name="Miller P.J."/>
            <person name="Scott M.A."/>
            <person name="Spackman E."/>
            <person name="Goraichik I."/>
            <person name="Dimitrov K.M."/>
            <person name="Suarez D.L."/>
            <person name="Swayne D.E."/>
        </authorList>
    </citation>
    <scope>NUCLEOTIDE SEQUENCE [LARGE SCALE GENOMIC DNA]</scope>
    <source>
        <strain evidence="4 5">CECT 7971</strain>
    </source>
</reference>
<keyword evidence="5" id="KW-1185">Reference proteome</keyword>
<dbReference type="EC" id="3.4.16.4" evidence="4"/>
<dbReference type="Gene3D" id="3.40.710.10">
    <property type="entry name" value="DD-peptidase/beta-lactamase superfamily"/>
    <property type="match status" value="1"/>
</dbReference>
<dbReference type="GO" id="GO:0006508">
    <property type="term" value="P:proteolysis"/>
    <property type="evidence" value="ECO:0007669"/>
    <property type="project" value="InterPro"/>
</dbReference>
<keyword evidence="4" id="KW-0121">Carboxypeptidase</keyword>
<keyword evidence="4" id="KW-0645">Protease</keyword>
<gene>
    <name evidence="4" type="primary">dac</name>
    <name evidence="4" type="ORF">PAM7971_01733</name>
</gene>
<dbReference type="GO" id="GO:0009002">
    <property type="term" value="F:serine-type D-Ala-D-Ala carboxypeptidase activity"/>
    <property type="evidence" value="ECO:0007669"/>
    <property type="project" value="UniProtKB-EC"/>
</dbReference>
<keyword evidence="3" id="KW-0732">Signal</keyword>
<evidence type="ECO:0000313" key="4">
    <source>
        <dbReference type="EMBL" id="SLN38599.1"/>
    </source>
</evidence>
<dbReference type="EMBL" id="FWFW01000004">
    <property type="protein sequence ID" value="SLN38599.1"/>
    <property type="molecule type" value="Genomic_DNA"/>
</dbReference>